<evidence type="ECO:0000256" key="4">
    <source>
        <dbReference type="ARBA" id="ARBA00022917"/>
    </source>
</evidence>
<dbReference type="InterPro" id="IPR041711">
    <property type="entry name" value="Met-tRNA-FMT_N"/>
</dbReference>
<dbReference type="Pfam" id="PF02911">
    <property type="entry name" value="Formyl_trans_C"/>
    <property type="match status" value="1"/>
</dbReference>
<dbReference type="HOGENOM" id="CLU_033347_1_1_14"/>
<feature type="domain" description="Formyl transferase C-terminal" evidence="7">
    <location>
        <begin position="208"/>
        <end position="284"/>
    </location>
</feature>
<comment type="function">
    <text evidence="5">Attaches a formyl group to the free amino group of methionyl-tRNA(fMet). The formyl group appears to play a dual role in the initiator identity of N-formylmethionyl-tRNA by promoting its recognition by IF2 and preventing the misappropriation of this tRNA by the elongation apparatus.</text>
</comment>
<dbReference type="eggNOG" id="COG0223">
    <property type="taxonomic scope" value="Bacteria"/>
</dbReference>
<dbReference type="EMBL" id="CP001991">
    <property type="protein sequence ID" value="ADE19768.1"/>
    <property type="molecule type" value="Genomic_DNA"/>
</dbReference>
<dbReference type="InterPro" id="IPR011034">
    <property type="entry name" value="Formyl_transferase-like_C_sf"/>
</dbReference>
<keyword evidence="4 5" id="KW-0648">Protein biosynthesis</keyword>
<dbReference type="EC" id="2.1.2.9" evidence="2 5"/>
<dbReference type="CDD" id="cd08646">
    <property type="entry name" value="FMT_core_Met-tRNA-FMT_N"/>
    <property type="match status" value="1"/>
</dbReference>
<dbReference type="STRING" id="512564.MCRO_0559"/>
<dbReference type="SUPFAM" id="SSF50486">
    <property type="entry name" value="FMT C-terminal domain-like"/>
    <property type="match status" value="1"/>
</dbReference>
<dbReference type="Pfam" id="PF00551">
    <property type="entry name" value="Formyl_trans_N"/>
    <property type="match status" value="1"/>
</dbReference>
<keyword evidence="9" id="KW-1185">Reference proteome</keyword>
<dbReference type="InterPro" id="IPR005793">
    <property type="entry name" value="Formyl_trans_C"/>
</dbReference>
<evidence type="ECO:0000256" key="5">
    <source>
        <dbReference type="HAMAP-Rule" id="MF_00182"/>
    </source>
</evidence>
<dbReference type="Gene3D" id="3.40.50.12230">
    <property type="match status" value="1"/>
</dbReference>
<evidence type="ECO:0000256" key="3">
    <source>
        <dbReference type="ARBA" id="ARBA00022679"/>
    </source>
</evidence>
<comment type="catalytic activity">
    <reaction evidence="5">
        <text>L-methionyl-tRNA(fMet) + (6R)-10-formyltetrahydrofolate = N-formyl-L-methionyl-tRNA(fMet) + (6S)-5,6,7,8-tetrahydrofolate + H(+)</text>
        <dbReference type="Rhea" id="RHEA:24380"/>
        <dbReference type="Rhea" id="RHEA-COMP:9952"/>
        <dbReference type="Rhea" id="RHEA-COMP:9953"/>
        <dbReference type="ChEBI" id="CHEBI:15378"/>
        <dbReference type="ChEBI" id="CHEBI:57453"/>
        <dbReference type="ChEBI" id="CHEBI:78530"/>
        <dbReference type="ChEBI" id="CHEBI:78844"/>
        <dbReference type="ChEBI" id="CHEBI:195366"/>
        <dbReference type="EC" id="2.1.2.9"/>
    </reaction>
</comment>
<dbReference type="SUPFAM" id="SSF53328">
    <property type="entry name" value="Formyltransferase"/>
    <property type="match status" value="1"/>
</dbReference>
<dbReference type="InterPro" id="IPR002376">
    <property type="entry name" value="Formyl_transf_N"/>
</dbReference>
<dbReference type="PROSITE" id="PS00373">
    <property type="entry name" value="GART"/>
    <property type="match status" value="1"/>
</dbReference>
<reference evidence="8 9" key="3">
    <citation type="journal article" date="2011" name="J. Bacteriol.">
        <title>Genome sequences of Mycoplasma alligatoris A21JP2T and Mycoplasma crocodyli MP145T.</title>
        <authorList>
            <person name="Brown D.R."/>
            <person name="Farmerie W.G."/>
            <person name="May M."/>
            <person name="Benders G.A."/>
            <person name="Durkin A.S."/>
            <person name="Hlavinka K."/>
            <person name="Hostetler J."/>
            <person name="Jackson J."/>
            <person name="Johnson J."/>
            <person name="Miller R.H."/>
            <person name="Paralanov V."/>
            <person name="Radune D."/>
            <person name="Szczypinski B."/>
            <person name="Glass J.I."/>
        </authorList>
    </citation>
    <scope>NUCLEOTIDE SEQUENCE [LARGE SCALE GENOMIC DNA]</scope>
    <source>
        <strain evidence="9">ATCC 51981 / MP145</strain>
    </source>
</reference>
<evidence type="ECO:0000313" key="9">
    <source>
        <dbReference type="Proteomes" id="UP000001845"/>
    </source>
</evidence>
<dbReference type="PANTHER" id="PTHR11138">
    <property type="entry name" value="METHIONYL-TRNA FORMYLTRANSFERASE"/>
    <property type="match status" value="1"/>
</dbReference>
<dbReference type="InterPro" id="IPR001555">
    <property type="entry name" value="GART_AS"/>
</dbReference>
<dbReference type="InterPro" id="IPR036477">
    <property type="entry name" value="Formyl_transf_N_sf"/>
</dbReference>
<evidence type="ECO:0000256" key="2">
    <source>
        <dbReference type="ARBA" id="ARBA00012261"/>
    </source>
</evidence>
<dbReference type="GO" id="GO:0004479">
    <property type="term" value="F:methionyl-tRNA formyltransferase activity"/>
    <property type="evidence" value="ECO:0007669"/>
    <property type="project" value="UniProtKB-UniRule"/>
</dbReference>
<comment type="similarity">
    <text evidence="1 5">Belongs to the Fmt family.</text>
</comment>
<evidence type="ECO:0000256" key="1">
    <source>
        <dbReference type="ARBA" id="ARBA00010699"/>
    </source>
</evidence>
<dbReference type="KEGG" id="mcd:MCRO_0559"/>
<feature type="domain" description="Formyl transferase N-terminal" evidence="6">
    <location>
        <begin position="9"/>
        <end position="178"/>
    </location>
</feature>
<reference key="2">
    <citation type="submission" date="2010-03" db="EMBL/GenBank/DDBJ databases">
        <authorList>
            <person name="Ma Z."/>
            <person name="Wang X."/>
            <person name="Liu H."/>
        </authorList>
    </citation>
    <scope>NUCLEOTIDE SEQUENCE</scope>
    <source>
        <strain>MP145</strain>
    </source>
</reference>
<sequence>MLNETKKIKIVLAGTPDFSVPIFEEVINNFEVLAIISQPDRPKNRGYSLEETPTKKLAKKYKIKIYQPNKISEIYQELSNMEFDFFLTAAFGQYIPNNVLELPKIASLNIHGSLLPKYRGAAPIQYSLLNGDTETGISLIYMTKIMDAGNILKIAKLPINKEDTSTTMFSKISNLATKNITNWLYDIYNNNFDEIIQDETKVMLSPKLLKEDSEIKNSDSVEFNFNKIRAFSENPGAYITKNNKRIKIFYATKSLIKNAPIIDCSDGFLYATDYQFESKKRITIK</sequence>
<dbReference type="Proteomes" id="UP000001845">
    <property type="component" value="Chromosome"/>
</dbReference>
<dbReference type="InterPro" id="IPR044135">
    <property type="entry name" value="Met-tRNA-FMT_C"/>
</dbReference>
<dbReference type="RefSeq" id="WP_013054544.1">
    <property type="nucleotide sequence ID" value="NC_014014.1"/>
</dbReference>
<dbReference type="CDD" id="cd08704">
    <property type="entry name" value="Met_tRNA_FMT_C"/>
    <property type="match status" value="1"/>
</dbReference>
<dbReference type="OrthoDB" id="9802815at2"/>
<dbReference type="InterPro" id="IPR005794">
    <property type="entry name" value="Fmt"/>
</dbReference>
<accession>D5E5Y5</accession>
<evidence type="ECO:0000313" key="8">
    <source>
        <dbReference type="EMBL" id="ADE19768.1"/>
    </source>
</evidence>
<protein>
    <recommendedName>
        <fullName evidence="2 5">Methionyl-tRNA formyltransferase</fullName>
        <ecNumber evidence="2 5">2.1.2.9</ecNumber>
    </recommendedName>
</protein>
<proteinExistence type="inferred from homology"/>
<feature type="binding site" evidence="5">
    <location>
        <begin position="113"/>
        <end position="116"/>
    </location>
    <ligand>
        <name>(6S)-5,6,7,8-tetrahydrofolate</name>
        <dbReference type="ChEBI" id="CHEBI:57453"/>
    </ligand>
</feature>
<dbReference type="PANTHER" id="PTHR11138:SF5">
    <property type="entry name" value="METHIONYL-TRNA FORMYLTRANSFERASE, MITOCHONDRIAL"/>
    <property type="match status" value="1"/>
</dbReference>
<gene>
    <name evidence="5 8" type="primary">fmt</name>
    <name evidence="8" type="ordered locus">MCRO_0559</name>
</gene>
<evidence type="ECO:0000259" key="6">
    <source>
        <dbReference type="Pfam" id="PF00551"/>
    </source>
</evidence>
<keyword evidence="3 5" id="KW-0808">Transferase</keyword>
<evidence type="ECO:0000259" key="7">
    <source>
        <dbReference type="Pfam" id="PF02911"/>
    </source>
</evidence>
<dbReference type="NCBIfam" id="TIGR00460">
    <property type="entry name" value="fmt"/>
    <property type="match status" value="1"/>
</dbReference>
<organism evidence="8 9">
    <name type="scientific">Mycoplasma crocodyli (strain ATCC 51981 / MP145)</name>
    <dbReference type="NCBI Taxonomy" id="512564"/>
    <lineage>
        <taxon>Bacteria</taxon>
        <taxon>Bacillati</taxon>
        <taxon>Mycoplasmatota</taxon>
        <taxon>Mollicutes</taxon>
        <taxon>Mycoplasmataceae</taxon>
        <taxon>Mycoplasma</taxon>
    </lineage>
</organism>
<name>D5E5Y5_MYCCM</name>
<dbReference type="HAMAP" id="MF_00182">
    <property type="entry name" value="Formyl_trans"/>
    <property type="match status" value="1"/>
</dbReference>
<dbReference type="AlphaFoldDB" id="D5E5Y5"/>
<reference evidence="9" key="1">
    <citation type="submission" date="2010-03" db="EMBL/GenBank/DDBJ databases">
        <title>The complete genome of Mycoplasma crocodyli MP145.</title>
        <authorList>
            <person name="Glass J.I."/>
            <person name="Durkin A.S."/>
            <person name="Hostetler J."/>
            <person name="Jackson J."/>
            <person name="Johnson J."/>
            <person name="May M.A."/>
            <person name="Paralanov V."/>
            <person name="Radune D."/>
            <person name="Szczypinski B."/>
            <person name="Brown D.R."/>
        </authorList>
    </citation>
    <scope>NUCLEOTIDE SEQUENCE [LARGE SCALE GENOMIC DNA]</scope>
    <source>
        <strain evidence="9">ATCC 51981 / MP145</strain>
    </source>
</reference>